<accession>A0ABR7JZV0</accession>
<proteinExistence type="predicted"/>
<sequence length="56" mass="6639">MCDKKDIPTPEEFDSMLKSIGFVESTHTYKNYYIERNIEKKKIKKIRTITNNKKAA</sequence>
<dbReference type="RefSeq" id="WP_187004831.1">
    <property type="nucleotide sequence ID" value="NZ_JACRWD010000001.1"/>
</dbReference>
<keyword evidence="2" id="KW-1185">Reference proteome</keyword>
<comment type="caution">
    <text evidence="1">The sequence shown here is derived from an EMBL/GenBank/DDBJ whole genome shotgun (WGS) entry which is preliminary data.</text>
</comment>
<gene>
    <name evidence="1" type="ORF">H8891_01015</name>
</gene>
<reference evidence="1 2" key="1">
    <citation type="submission" date="2020-08" db="EMBL/GenBank/DDBJ databases">
        <authorList>
            <person name="Liu C."/>
            <person name="Sun Q."/>
        </authorList>
    </citation>
    <scope>NUCLEOTIDE SEQUENCE [LARGE SCALE GENOMIC DNA]</scope>
    <source>
        <strain evidence="1 2">NSJ-45</strain>
    </source>
</reference>
<dbReference type="EMBL" id="JACRWD010000001">
    <property type="protein sequence ID" value="MBC6002367.1"/>
    <property type="molecule type" value="Genomic_DNA"/>
</dbReference>
<organism evidence="1 2">
    <name type="scientific">Paeniclostridium hominis</name>
    <dbReference type="NCBI Taxonomy" id="2764329"/>
    <lineage>
        <taxon>Bacteria</taxon>
        <taxon>Bacillati</taxon>
        <taxon>Bacillota</taxon>
        <taxon>Clostridia</taxon>
        <taxon>Peptostreptococcales</taxon>
        <taxon>Peptostreptococcaceae</taxon>
        <taxon>Paeniclostridium</taxon>
    </lineage>
</organism>
<protein>
    <submittedName>
        <fullName evidence="1">Uncharacterized protein</fullName>
    </submittedName>
</protein>
<name>A0ABR7JZV0_9FIRM</name>
<evidence type="ECO:0000313" key="2">
    <source>
        <dbReference type="Proteomes" id="UP000611796"/>
    </source>
</evidence>
<dbReference type="Proteomes" id="UP000611796">
    <property type="component" value="Unassembled WGS sequence"/>
</dbReference>
<evidence type="ECO:0000313" key="1">
    <source>
        <dbReference type="EMBL" id="MBC6002367.1"/>
    </source>
</evidence>